<dbReference type="HAMAP" id="MF_00057">
    <property type="entry name" value="KdsB"/>
    <property type="match status" value="1"/>
</dbReference>
<sequence length="249" mass="27971">MTFKVVIPARFESARFPGKVLAKINEKPMIQHVYERALESGADEVIIAVDNKDVADQARKFGADVELTATGHPSGTDRIREVLENRGWDNDTIIVNVQGDSPLISPVSIKQVAEILNINPEADIATLMTRITKDDEFHNSNIVKVVTDARGYALYFSRAPIPAQEGYNVWAWRHLGIYGYRPDALRMITSSGPIPLEKFERLEQLRAMYMGLRIKVARAEVPHGFDVDVPDDVKVVERIMDIDDVASER</sequence>
<evidence type="ECO:0000256" key="3">
    <source>
        <dbReference type="ARBA" id="ARBA00022695"/>
    </source>
</evidence>
<evidence type="ECO:0000313" key="4">
    <source>
        <dbReference type="EMBL" id="KKM65563.1"/>
    </source>
</evidence>
<reference evidence="4" key="1">
    <citation type="journal article" date="2015" name="Nature">
        <title>Complex archaea that bridge the gap between prokaryotes and eukaryotes.</title>
        <authorList>
            <person name="Spang A."/>
            <person name="Saw J.H."/>
            <person name="Jorgensen S.L."/>
            <person name="Zaremba-Niedzwiedzka K."/>
            <person name="Martijn J."/>
            <person name="Lind A.E."/>
            <person name="van Eijk R."/>
            <person name="Schleper C."/>
            <person name="Guy L."/>
            <person name="Ettema T.J."/>
        </authorList>
    </citation>
    <scope>NUCLEOTIDE SEQUENCE</scope>
</reference>
<dbReference type="Gene3D" id="3.90.550.10">
    <property type="entry name" value="Spore Coat Polysaccharide Biosynthesis Protein SpsA, Chain A"/>
    <property type="match status" value="1"/>
</dbReference>
<dbReference type="InterPro" id="IPR029044">
    <property type="entry name" value="Nucleotide-diphossugar_trans"/>
</dbReference>
<comment type="caution">
    <text evidence="4">The sequence shown here is derived from an EMBL/GenBank/DDBJ whole genome shotgun (WGS) entry which is preliminary data.</text>
</comment>
<keyword evidence="3" id="KW-0548">Nucleotidyltransferase</keyword>
<dbReference type="NCBIfam" id="NF003952">
    <property type="entry name" value="PRK05450.1-5"/>
    <property type="match status" value="1"/>
</dbReference>
<gene>
    <name evidence="4" type="ORF">LCGC14_1489970</name>
</gene>
<dbReference type="SUPFAM" id="SSF53448">
    <property type="entry name" value="Nucleotide-diphospho-sugar transferases"/>
    <property type="match status" value="1"/>
</dbReference>
<dbReference type="GO" id="GO:0044281">
    <property type="term" value="P:small molecule metabolic process"/>
    <property type="evidence" value="ECO:0007669"/>
    <property type="project" value="UniProtKB-ARBA"/>
</dbReference>
<dbReference type="PANTHER" id="PTHR42866">
    <property type="entry name" value="3-DEOXY-MANNO-OCTULOSONATE CYTIDYLYLTRANSFERASE"/>
    <property type="match status" value="1"/>
</dbReference>
<proteinExistence type="inferred from homology"/>
<keyword evidence="2" id="KW-0808">Transferase</keyword>
<dbReference type="GO" id="GO:1901137">
    <property type="term" value="P:carbohydrate derivative biosynthetic process"/>
    <property type="evidence" value="ECO:0007669"/>
    <property type="project" value="UniProtKB-ARBA"/>
</dbReference>
<dbReference type="GO" id="GO:0005829">
    <property type="term" value="C:cytosol"/>
    <property type="evidence" value="ECO:0007669"/>
    <property type="project" value="TreeGrafter"/>
</dbReference>
<dbReference type="PANTHER" id="PTHR42866:SF2">
    <property type="entry name" value="3-DEOXY-MANNO-OCTULOSONATE CYTIDYLYLTRANSFERASE, MITOCHONDRIAL"/>
    <property type="match status" value="1"/>
</dbReference>
<dbReference type="NCBIfam" id="NF003950">
    <property type="entry name" value="PRK05450.1-3"/>
    <property type="match status" value="1"/>
</dbReference>
<dbReference type="InterPro" id="IPR004528">
    <property type="entry name" value="KdsB"/>
</dbReference>
<dbReference type="Pfam" id="PF02348">
    <property type="entry name" value="CTP_transf_3"/>
    <property type="match status" value="1"/>
</dbReference>
<dbReference type="InterPro" id="IPR003329">
    <property type="entry name" value="Cytidylyl_trans"/>
</dbReference>
<name>A0A0F9J7N1_9ZZZZ</name>
<organism evidence="4">
    <name type="scientific">marine sediment metagenome</name>
    <dbReference type="NCBI Taxonomy" id="412755"/>
    <lineage>
        <taxon>unclassified sequences</taxon>
        <taxon>metagenomes</taxon>
        <taxon>ecological metagenomes</taxon>
    </lineage>
</organism>
<dbReference type="GO" id="GO:0016020">
    <property type="term" value="C:membrane"/>
    <property type="evidence" value="ECO:0007669"/>
    <property type="project" value="UniProtKB-SubCell"/>
</dbReference>
<dbReference type="CDD" id="cd02517">
    <property type="entry name" value="CMP-KDO-Synthetase"/>
    <property type="match status" value="1"/>
</dbReference>
<protein>
    <recommendedName>
        <fullName evidence="5">3-deoxy-manno-octulosonate cytidylyltransferase</fullName>
    </recommendedName>
</protein>
<evidence type="ECO:0008006" key="5">
    <source>
        <dbReference type="Google" id="ProtNLM"/>
    </source>
</evidence>
<dbReference type="AlphaFoldDB" id="A0A0F9J7N1"/>
<evidence type="ECO:0000256" key="2">
    <source>
        <dbReference type="ARBA" id="ARBA00022679"/>
    </source>
</evidence>
<dbReference type="NCBIfam" id="TIGR00466">
    <property type="entry name" value="kdsB"/>
    <property type="match status" value="1"/>
</dbReference>
<comment type="subcellular location">
    <subcellularLocation>
        <location evidence="1">Membrane</location>
    </subcellularLocation>
</comment>
<dbReference type="EMBL" id="LAZR01010704">
    <property type="protein sequence ID" value="KKM65563.1"/>
    <property type="molecule type" value="Genomic_DNA"/>
</dbReference>
<dbReference type="GO" id="GO:0008690">
    <property type="term" value="F:3-deoxy-manno-octulosonate cytidylyltransferase activity"/>
    <property type="evidence" value="ECO:0007669"/>
    <property type="project" value="InterPro"/>
</dbReference>
<evidence type="ECO:0000256" key="1">
    <source>
        <dbReference type="ARBA" id="ARBA00004370"/>
    </source>
</evidence>
<accession>A0A0F9J7N1</accession>
<dbReference type="FunFam" id="3.90.550.10:FF:000011">
    <property type="entry name" value="3-deoxy-manno-octulosonate cytidylyltransferase"/>
    <property type="match status" value="1"/>
</dbReference>